<accession>B4VIY8</accession>
<reference evidence="2 3" key="1">
    <citation type="submission" date="2008-07" db="EMBL/GenBank/DDBJ databases">
        <authorList>
            <person name="Tandeau de Marsac N."/>
            <person name="Ferriera S."/>
            <person name="Johnson J."/>
            <person name="Kravitz S."/>
            <person name="Beeson K."/>
            <person name="Sutton G."/>
            <person name="Rogers Y.-H."/>
            <person name="Friedman R."/>
            <person name="Frazier M."/>
            <person name="Venter J.C."/>
        </authorList>
    </citation>
    <scope>NUCLEOTIDE SEQUENCE [LARGE SCALE GENOMIC DNA]</scope>
    <source>
        <strain evidence="2 3">PCC 7420</strain>
    </source>
</reference>
<dbReference type="RefSeq" id="WP_006098748.1">
    <property type="nucleotide sequence ID" value="NZ_DS989842.1"/>
</dbReference>
<dbReference type="EMBL" id="DS989842">
    <property type="protein sequence ID" value="EDX78315.1"/>
    <property type="molecule type" value="Genomic_DNA"/>
</dbReference>
<protein>
    <submittedName>
        <fullName evidence="2">Uncharacterized protein</fullName>
    </submittedName>
</protein>
<dbReference type="AlphaFoldDB" id="B4VIY8"/>
<keyword evidence="1" id="KW-1133">Transmembrane helix</keyword>
<keyword evidence="1" id="KW-0472">Membrane</keyword>
<proteinExistence type="predicted"/>
<organism evidence="2 3">
    <name type="scientific">Coleofasciculus chthonoplastes PCC 7420</name>
    <dbReference type="NCBI Taxonomy" id="118168"/>
    <lineage>
        <taxon>Bacteria</taxon>
        <taxon>Bacillati</taxon>
        <taxon>Cyanobacteriota</taxon>
        <taxon>Cyanophyceae</taxon>
        <taxon>Coleofasciculales</taxon>
        <taxon>Coleofasciculaceae</taxon>
        <taxon>Coleofasciculus</taxon>
    </lineage>
</organism>
<dbReference type="HOGENOM" id="CLU_2506969_0_0_3"/>
<evidence type="ECO:0000313" key="3">
    <source>
        <dbReference type="Proteomes" id="UP000003835"/>
    </source>
</evidence>
<sequence length="85" mass="9699">MQRHRDTPTHPGVYVQLDLVYPNTRSLCSFSLVIAEVGSFYPVGWANIINLKMLMLSFVSFAHLTVTGDLLLVWQDFRRGTVSDR</sequence>
<feature type="transmembrane region" description="Helical" evidence="1">
    <location>
        <begin position="27"/>
        <end position="48"/>
    </location>
</feature>
<dbReference type="Proteomes" id="UP000003835">
    <property type="component" value="Unassembled WGS sequence"/>
</dbReference>
<keyword evidence="3" id="KW-1185">Reference proteome</keyword>
<evidence type="ECO:0000313" key="2">
    <source>
        <dbReference type="EMBL" id="EDX78315.1"/>
    </source>
</evidence>
<evidence type="ECO:0000256" key="1">
    <source>
        <dbReference type="SAM" id="Phobius"/>
    </source>
</evidence>
<feature type="transmembrane region" description="Helical" evidence="1">
    <location>
        <begin position="54"/>
        <end position="74"/>
    </location>
</feature>
<keyword evidence="1" id="KW-0812">Transmembrane</keyword>
<name>B4VIY8_9CYAN</name>
<gene>
    <name evidence="2" type="ORF">MC7420_8053</name>
</gene>